<keyword evidence="1" id="KW-1133">Transmembrane helix</keyword>
<dbReference type="VEuPathDB" id="FungiDB:ASPVEDRAFT_87497"/>
<dbReference type="OrthoDB" id="5309037at2759"/>
<organism evidence="2 3">
    <name type="scientific">Aspergillus versicolor CBS 583.65</name>
    <dbReference type="NCBI Taxonomy" id="1036611"/>
    <lineage>
        <taxon>Eukaryota</taxon>
        <taxon>Fungi</taxon>
        <taxon>Dikarya</taxon>
        <taxon>Ascomycota</taxon>
        <taxon>Pezizomycotina</taxon>
        <taxon>Eurotiomycetes</taxon>
        <taxon>Eurotiomycetidae</taxon>
        <taxon>Eurotiales</taxon>
        <taxon>Aspergillaceae</taxon>
        <taxon>Aspergillus</taxon>
        <taxon>Aspergillus subgen. Nidulantes</taxon>
    </lineage>
</organism>
<dbReference type="EMBL" id="KV878134">
    <property type="protein sequence ID" value="OJJ06184.1"/>
    <property type="molecule type" value="Genomic_DNA"/>
</dbReference>
<evidence type="ECO:0000256" key="1">
    <source>
        <dbReference type="SAM" id="Phobius"/>
    </source>
</evidence>
<proteinExistence type="predicted"/>
<keyword evidence="1" id="KW-0472">Membrane</keyword>
<accession>A0A1L9PXB5</accession>
<dbReference type="STRING" id="1036611.A0A1L9PXB5"/>
<keyword evidence="3" id="KW-1185">Reference proteome</keyword>
<evidence type="ECO:0000313" key="2">
    <source>
        <dbReference type="EMBL" id="OJJ06184.1"/>
    </source>
</evidence>
<evidence type="ECO:0000313" key="3">
    <source>
        <dbReference type="Proteomes" id="UP000184073"/>
    </source>
</evidence>
<dbReference type="AlphaFoldDB" id="A0A1L9PXB5"/>
<dbReference type="PANTHER" id="PTHR42354:SF1">
    <property type="entry name" value="C2H2-TYPE DOMAIN-CONTAINING PROTEIN"/>
    <property type="match status" value="1"/>
</dbReference>
<dbReference type="Proteomes" id="UP000184073">
    <property type="component" value="Unassembled WGS sequence"/>
</dbReference>
<feature type="transmembrane region" description="Helical" evidence="1">
    <location>
        <begin position="6"/>
        <end position="27"/>
    </location>
</feature>
<dbReference type="PANTHER" id="PTHR42354">
    <property type="entry name" value="C2H2-TYPE DOMAIN-CONTAINING PROTEIN"/>
    <property type="match status" value="1"/>
</dbReference>
<dbReference type="GeneID" id="63733587"/>
<gene>
    <name evidence="2" type="ORF">ASPVEDRAFT_87497</name>
</gene>
<name>A0A1L9PXB5_ASPVE</name>
<keyword evidence="1" id="KW-0812">Transmembrane</keyword>
<protein>
    <submittedName>
        <fullName evidence="2">Uncharacterized protein</fullName>
    </submittedName>
</protein>
<reference evidence="3" key="1">
    <citation type="journal article" date="2017" name="Genome Biol.">
        <title>Comparative genomics reveals high biological diversity and specific adaptations in the industrially and medically important fungal genus Aspergillus.</title>
        <authorList>
            <person name="de Vries R.P."/>
            <person name="Riley R."/>
            <person name="Wiebenga A."/>
            <person name="Aguilar-Osorio G."/>
            <person name="Amillis S."/>
            <person name="Uchima C.A."/>
            <person name="Anderluh G."/>
            <person name="Asadollahi M."/>
            <person name="Askin M."/>
            <person name="Barry K."/>
            <person name="Battaglia E."/>
            <person name="Bayram O."/>
            <person name="Benocci T."/>
            <person name="Braus-Stromeyer S.A."/>
            <person name="Caldana C."/>
            <person name="Canovas D."/>
            <person name="Cerqueira G.C."/>
            <person name="Chen F."/>
            <person name="Chen W."/>
            <person name="Choi C."/>
            <person name="Clum A."/>
            <person name="Dos Santos R.A."/>
            <person name="Damasio A.R."/>
            <person name="Diallinas G."/>
            <person name="Emri T."/>
            <person name="Fekete E."/>
            <person name="Flipphi M."/>
            <person name="Freyberg S."/>
            <person name="Gallo A."/>
            <person name="Gournas C."/>
            <person name="Habgood R."/>
            <person name="Hainaut M."/>
            <person name="Harispe M.L."/>
            <person name="Henrissat B."/>
            <person name="Hilden K.S."/>
            <person name="Hope R."/>
            <person name="Hossain A."/>
            <person name="Karabika E."/>
            <person name="Karaffa L."/>
            <person name="Karanyi Z."/>
            <person name="Krasevec N."/>
            <person name="Kuo A."/>
            <person name="Kusch H."/>
            <person name="LaButti K."/>
            <person name="Lagendijk E.L."/>
            <person name="Lapidus A."/>
            <person name="Levasseur A."/>
            <person name="Lindquist E."/>
            <person name="Lipzen A."/>
            <person name="Logrieco A.F."/>
            <person name="MacCabe A."/>
            <person name="Maekelae M.R."/>
            <person name="Malavazi I."/>
            <person name="Melin P."/>
            <person name="Meyer V."/>
            <person name="Mielnichuk N."/>
            <person name="Miskei M."/>
            <person name="Molnar A.P."/>
            <person name="Mule G."/>
            <person name="Ngan C.Y."/>
            <person name="Orejas M."/>
            <person name="Orosz E."/>
            <person name="Ouedraogo J.P."/>
            <person name="Overkamp K.M."/>
            <person name="Park H.-S."/>
            <person name="Perrone G."/>
            <person name="Piumi F."/>
            <person name="Punt P.J."/>
            <person name="Ram A.F."/>
            <person name="Ramon A."/>
            <person name="Rauscher S."/>
            <person name="Record E."/>
            <person name="Riano-Pachon D.M."/>
            <person name="Robert V."/>
            <person name="Roehrig J."/>
            <person name="Ruller R."/>
            <person name="Salamov A."/>
            <person name="Salih N.S."/>
            <person name="Samson R.A."/>
            <person name="Sandor E."/>
            <person name="Sanguinetti M."/>
            <person name="Schuetze T."/>
            <person name="Sepcic K."/>
            <person name="Shelest E."/>
            <person name="Sherlock G."/>
            <person name="Sophianopoulou V."/>
            <person name="Squina F.M."/>
            <person name="Sun H."/>
            <person name="Susca A."/>
            <person name="Todd R.B."/>
            <person name="Tsang A."/>
            <person name="Unkles S.E."/>
            <person name="van de Wiele N."/>
            <person name="van Rossen-Uffink D."/>
            <person name="Oliveira J.V."/>
            <person name="Vesth T.C."/>
            <person name="Visser J."/>
            <person name="Yu J.-H."/>
            <person name="Zhou M."/>
            <person name="Andersen M.R."/>
            <person name="Archer D.B."/>
            <person name="Baker S.E."/>
            <person name="Benoit I."/>
            <person name="Brakhage A.A."/>
            <person name="Braus G.H."/>
            <person name="Fischer R."/>
            <person name="Frisvad J.C."/>
            <person name="Goldman G.H."/>
            <person name="Houbraken J."/>
            <person name="Oakley B."/>
            <person name="Pocsi I."/>
            <person name="Scazzocchio C."/>
            <person name="Seiboth B."/>
            <person name="vanKuyk P.A."/>
            <person name="Wortman J."/>
            <person name="Dyer P.S."/>
            <person name="Grigoriev I.V."/>
        </authorList>
    </citation>
    <scope>NUCLEOTIDE SEQUENCE [LARGE SCALE GENOMIC DNA]</scope>
    <source>
        <strain evidence="3">CBS 583.65</strain>
    </source>
</reference>
<dbReference type="RefSeq" id="XP_040671946.1">
    <property type="nucleotide sequence ID" value="XM_040818076.1"/>
</dbReference>
<sequence length="294" mass="33505">MSGLEIVALIPAIVSAFGAISVEYRAWRKRRDDRRSQSKNVALQKLLAGNGEAVQDEYEEDLRLLGPVFRRGDSTGRESLMHHLIILQSTVISLLRDRHNDLSFLIHPNHDSINKATKSARTDIVTALSEQYQRLSQTRPIARLPAPTHRYKNQHQNQHQKSNCLRTLTCTTRNIPSEGIQFGGGVGIEFSDLVLRHYSCNGCGWEVTYGPGSGRKGPKTKDGQVLDWKMVLDRFHYHDGLRKQKNGYRCYICGETDFVPKGLRKVFGPAGVYEAMWEVVEAHIRKKHYFTEFQ</sequence>